<proteinExistence type="predicted"/>
<keyword evidence="3" id="KW-1185">Reference proteome</keyword>
<feature type="compositionally biased region" description="Polar residues" evidence="1">
    <location>
        <begin position="215"/>
        <end position="225"/>
    </location>
</feature>
<accession>A0ABQ5CAG2</accession>
<evidence type="ECO:0000256" key="1">
    <source>
        <dbReference type="SAM" id="MobiDB-lite"/>
    </source>
</evidence>
<evidence type="ECO:0000313" key="3">
    <source>
        <dbReference type="Proteomes" id="UP001151760"/>
    </source>
</evidence>
<name>A0ABQ5CAG2_9ASTR</name>
<gene>
    <name evidence="2" type="ORF">Tco_0892930</name>
</gene>
<feature type="compositionally biased region" description="Basic and acidic residues" evidence="1">
    <location>
        <begin position="63"/>
        <end position="83"/>
    </location>
</feature>
<protein>
    <submittedName>
        <fullName evidence="2">Uncharacterized protein</fullName>
    </submittedName>
</protein>
<reference evidence="2" key="1">
    <citation type="journal article" date="2022" name="Int. J. Mol. Sci.">
        <title>Draft Genome of Tanacetum Coccineum: Genomic Comparison of Closely Related Tanacetum-Family Plants.</title>
        <authorList>
            <person name="Yamashiro T."/>
            <person name="Shiraishi A."/>
            <person name="Nakayama K."/>
            <person name="Satake H."/>
        </authorList>
    </citation>
    <scope>NUCLEOTIDE SEQUENCE</scope>
</reference>
<reference evidence="2" key="2">
    <citation type="submission" date="2022-01" db="EMBL/GenBank/DDBJ databases">
        <authorList>
            <person name="Yamashiro T."/>
            <person name="Shiraishi A."/>
            <person name="Satake H."/>
            <person name="Nakayama K."/>
        </authorList>
    </citation>
    <scope>NUCLEOTIDE SEQUENCE</scope>
</reference>
<dbReference type="EMBL" id="BQNB010014017">
    <property type="protein sequence ID" value="GJT22993.1"/>
    <property type="molecule type" value="Genomic_DNA"/>
</dbReference>
<dbReference type="Proteomes" id="UP001151760">
    <property type="component" value="Unassembled WGS sequence"/>
</dbReference>
<sequence length="405" mass="44953">MLSDNASSTVTYTSISSYSNGLSWGIPLVNADELPEMDPYEEVAQQGQAPPLSPAYVPDPMELDEHVPVYVPEPEHPEYHAPSDDDIQVEDQPYADDASPTAESPGHIADSESMEEDSIDYPDEPEDDDEDPEEDPEEDHTDYPADGEDGDDEPSDDDDDDDDTDDEDEEPTKDEEEEEHLAPADPSAVPVVDPVPSAGDTEAFETDESAPTPRSPQTRVPFSQTRLRRARKTVRLEPPMSASMEARIAEHAAAPIPPTSPAYDQAPLGHRAAMIRMRDDIPEEDMPPQRRFILTAPPPGYDVAESSAVAAARPPRGQYDFVDTVETGQGLIYSPGHDARTIARAADRAEDVGYVRALQASKHRMMTSIEEVNLRVSYQAQVRRQESEDFYTQLHDTRTDRDWHE</sequence>
<feature type="compositionally biased region" description="Low complexity" evidence="1">
    <location>
        <begin position="183"/>
        <end position="198"/>
    </location>
</feature>
<comment type="caution">
    <text evidence="2">The sequence shown here is derived from an EMBL/GenBank/DDBJ whole genome shotgun (WGS) entry which is preliminary data.</text>
</comment>
<evidence type="ECO:0000313" key="2">
    <source>
        <dbReference type="EMBL" id="GJT22993.1"/>
    </source>
</evidence>
<organism evidence="2 3">
    <name type="scientific">Tanacetum coccineum</name>
    <dbReference type="NCBI Taxonomy" id="301880"/>
    <lineage>
        <taxon>Eukaryota</taxon>
        <taxon>Viridiplantae</taxon>
        <taxon>Streptophyta</taxon>
        <taxon>Embryophyta</taxon>
        <taxon>Tracheophyta</taxon>
        <taxon>Spermatophyta</taxon>
        <taxon>Magnoliopsida</taxon>
        <taxon>eudicotyledons</taxon>
        <taxon>Gunneridae</taxon>
        <taxon>Pentapetalae</taxon>
        <taxon>asterids</taxon>
        <taxon>campanulids</taxon>
        <taxon>Asterales</taxon>
        <taxon>Asteraceae</taxon>
        <taxon>Asteroideae</taxon>
        <taxon>Anthemideae</taxon>
        <taxon>Anthemidinae</taxon>
        <taxon>Tanacetum</taxon>
    </lineage>
</organism>
<feature type="region of interest" description="Disordered" evidence="1">
    <location>
        <begin position="37"/>
        <end position="240"/>
    </location>
</feature>
<feature type="compositionally biased region" description="Acidic residues" evidence="1">
    <location>
        <begin position="112"/>
        <end position="179"/>
    </location>
</feature>